<protein>
    <submittedName>
        <fullName evidence="1">Uncharacterized protein</fullName>
    </submittedName>
</protein>
<proteinExistence type="predicted"/>
<sequence length="82" mass="9344">MEDEIRLLNKIIEAAIQHGGNDGDPYFSDPETLADAMQEWLELMNYDGQYVIDDDNGEFLQFIPAETEAGEDDEDDEEKADE</sequence>
<accession>A0A1I0DMR1</accession>
<keyword evidence="2" id="KW-1185">Reference proteome</keyword>
<evidence type="ECO:0000313" key="2">
    <source>
        <dbReference type="Proteomes" id="UP000199820"/>
    </source>
</evidence>
<name>A0A1I0DMR1_9FIRM</name>
<organism evidence="1 2">
    <name type="scientific">[Clostridium] aminophilum</name>
    <dbReference type="NCBI Taxonomy" id="1526"/>
    <lineage>
        <taxon>Bacteria</taxon>
        <taxon>Bacillati</taxon>
        <taxon>Bacillota</taxon>
        <taxon>Clostridia</taxon>
        <taxon>Lachnospirales</taxon>
        <taxon>Lachnospiraceae</taxon>
    </lineage>
</organism>
<dbReference type="Proteomes" id="UP000199820">
    <property type="component" value="Unassembled WGS sequence"/>
</dbReference>
<reference evidence="2" key="1">
    <citation type="submission" date="2016-10" db="EMBL/GenBank/DDBJ databases">
        <authorList>
            <person name="Varghese N."/>
            <person name="Submissions S."/>
        </authorList>
    </citation>
    <scope>NUCLEOTIDE SEQUENCE [LARGE SCALE GENOMIC DNA]</scope>
    <source>
        <strain evidence="2">KH1P1</strain>
    </source>
</reference>
<dbReference type="RefSeq" id="WP_074649135.1">
    <property type="nucleotide sequence ID" value="NZ_FOIL01000013.1"/>
</dbReference>
<dbReference type="EMBL" id="FOIL01000013">
    <property type="protein sequence ID" value="SET32978.1"/>
    <property type="molecule type" value="Genomic_DNA"/>
</dbReference>
<dbReference type="OrthoDB" id="9779442at2"/>
<dbReference type="AlphaFoldDB" id="A0A1I0DMR1"/>
<gene>
    <name evidence="1" type="ORF">SAMN04487771_10137</name>
</gene>
<evidence type="ECO:0000313" key="1">
    <source>
        <dbReference type="EMBL" id="SET32978.1"/>
    </source>
</evidence>